<dbReference type="AlphaFoldDB" id="A0A561EQH8"/>
<gene>
    <name evidence="7" type="ORF">FB465_2882</name>
</gene>
<dbReference type="InterPro" id="IPR050833">
    <property type="entry name" value="Poly_Biosynth_Transport"/>
</dbReference>
<name>A0A561EQH8_9ACTN</name>
<feature type="transmembrane region" description="Helical" evidence="6">
    <location>
        <begin position="338"/>
        <end position="359"/>
    </location>
</feature>
<keyword evidence="4 6" id="KW-1133">Transmembrane helix</keyword>
<sequence length="433" mass="44585">MNPLATIGKALPPGTKLVAAGTVVLGAASYVHLAVAGHSLSTADMAGVSVLWTIVMSVGMGLFFPLEQELTRIVAARAVHGDGAAPVLRRAAVLTAGFLAVVVGLLALFERLVADRFFHGSLQLVWALGGAFIGLALTFMTRGVLAGLGRFNAYGAQLAIDGGLRILLALACGAAGLHSALAFSLILAVAPLIAFAVTLPTTVRASLPGPPISWPDLLRGFGPLIGSTLLAQMMVNAVVMSTQLLAPTEVALVAALLNALVLARVPLFVFAALQASLLSGLSSVAAAGDHAGFVRMLRKACLAVTLLSVCGGIPAVLIGPWLIRILFAAPDVLTHLDFLWLSLGTLCYLLAQVLGQALIVQHRHRAQLASWLVGTAVLCGVTTLPGDVATRVTVAFTAGTAATALVMVWALRRAALRTPAVSAQPEAEPIRTS</sequence>
<evidence type="ECO:0000256" key="6">
    <source>
        <dbReference type="SAM" id="Phobius"/>
    </source>
</evidence>
<comment type="caution">
    <text evidence="7">The sequence shown here is derived from an EMBL/GenBank/DDBJ whole genome shotgun (WGS) entry which is preliminary data.</text>
</comment>
<evidence type="ECO:0000256" key="1">
    <source>
        <dbReference type="ARBA" id="ARBA00004651"/>
    </source>
</evidence>
<evidence type="ECO:0000313" key="8">
    <source>
        <dbReference type="Proteomes" id="UP000318416"/>
    </source>
</evidence>
<evidence type="ECO:0000256" key="3">
    <source>
        <dbReference type="ARBA" id="ARBA00022692"/>
    </source>
</evidence>
<feature type="transmembrane region" description="Helical" evidence="6">
    <location>
        <begin position="267"/>
        <end position="288"/>
    </location>
</feature>
<evidence type="ECO:0000256" key="5">
    <source>
        <dbReference type="ARBA" id="ARBA00023136"/>
    </source>
</evidence>
<keyword evidence="3 6" id="KW-0812">Transmembrane</keyword>
<dbReference type="GO" id="GO:0005886">
    <property type="term" value="C:plasma membrane"/>
    <property type="evidence" value="ECO:0007669"/>
    <property type="project" value="UniProtKB-SubCell"/>
</dbReference>
<dbReference type="RefSeq" id="WP_211785778.1">
    <property type="nucleotide sequence ID" value="NZ_BAAABR010000007.1"/>
</dbReference>
<protein>
    <submittedName>
        <fullName evidence="7">O-antigen/teichoic acid export membrane protein</fullName>
    </submittedName>
</protein>
<keyword evidence="8" id="KW-1185">Reference proteome</keyword>
<feature type="transmembrane region" description="Helical" evidence="6">
    <location>
        <begin position="300"/>
        <end position="323"/>
    </location>
</feature>
<keyword evidence="5 6" id="KW-0472">Membrane</keyword>
<feature type="transmembrane region" description="Helical" evidence="6">
    <location>
        <begin position="392"/>
        <end position="411"/>
    </location>
</feature>
<dbReference type="Proteomes" id="UP000318416">
    <property type="component" value="Unassembled WGS sequence"/>
</dbReference>
<evidence type="ECO:0000256" key="4">
    <source>
        <dbReference type="ARBA" id="ARBA00022989"/>
    </source>
</evidence>
<feature type="transmembrane region" description="Helical" evidence="6">
    <location>
        <begin position="46"/>
        <end position="66"/>
    </location>
</feature>
<reference evidence="7 8" key="1">
    <citation type="submission" date="2019-06" db="EMBL/GenBank/DDBJ databases">
        <title>Sequencing the genomes of 1000 actinobacteria strains.</title>
        <authorList>
            <person name="Klenk H.-P."/>
        </authorList>
    </citation>
    <scope>NUCLEOTIDE SEQUENCE [LARGE SCALE GENOMIC DNA]</scope>
    <source>
        <strain evidence="7 8">DSM 41649</strain>
    </source>
</reference>
<evidence type="ECO:0000313" key="7">
    <source>
        <dbReference type="EMBL" id="TWE17844.1"/>
    </source>
</evidence>
<feature type="transmembrane region" description="Helical" evidence="6">
    <location>
        <begin position="87"/>
        <end position="109"/>
    </location>
</feature>
<feature type="transmembrane region" description="Helical" evidence="6">
    <location>
        <begin position="368"/>
        <end position="386"/>
    </location>
</feature>
<feature type="transmembrane region" description="Helical" evidence="6">
    <location>
        <begin position="217"/>
        <end position="237"/>
    </location>
</feature>
<feature type="transmembrane region" description="Helical" evidence="6">
    <location>
        <begin position="124"/>
        <end position="145"/>
    </location>
</feature>
<accession>A0A561EQH8</accession>
<feature type="transmembrane region" description="Helical" evidence="6">
    <location>
        <begin position="244"/>
        <end position="261"/>
    </location>
</feature>
<feature type="transmembrane region" description="Helical" evidence="6">
    <location>
        <begin position="166"/>
        <end position="197"/>
    </location>
</feature>
<dbReference type="EMBL" id="VIVR01000001">
    <property type="protein sequence ID" value="TWE17844.1"/>
    <property type="molecule type" value="Genomic_DNA"/>
</dbReference>
<proteinExistence type="predicted"/>
<comment type="subcellular location">
    <subcellularLocation>
        <location evidence="1">Cell membrane</location>
        <topology evidence="1">Multi-pass membrane protein</topology>
    </subcellularLocation>
</comment>
<organism evidence="7 8">
    <name type="scientific">Kitasatospora atroaurantiaca</name>
    <dbReference type="NCBI Taxonomy" id="285545"/>
    <lineage>
        <taxon>Bacteria</taxon>
        <taxon>Bacillati</taxon>
        <taxon>Actinomycetota</taxon>
        <taxon>Actinomycetes</taxon>
        <taxon>Kitasatosporales</taxon>
        <taxon>Streptomycetaceae</taxon>
        <taxon>Kitasatospora</taxon>
    </lineage>
</organism>
<evidence type="ECO:0000256" key="2">
    <source>
        <dbReference type="ARBA" id="ARBA00022475"/>
    </source>
</evidence>
<dbReference type="PANTHER" id="PTHR30250">
    <property type="entry name" value="PST FAMILY PREDICTED COLANIC ACID TRANSPORTER"/>
    <property type="match status" value="1"/>
</dbReference>
<keyword evidence="2" id="KW-1003">Cell membrane</keyword>
<dbReference type="PANTHER" id="PTHR30250:SF11">
    <property type="entry name" value="O-ANTIGEN TRANSPORTER-RELATED"/>
    <property type="match status" value="1"/>
</dbReference>